<proteinExistence type="predicted"/>
<feature type="transmembrane region" description="Helical" evidence="1">
    <location>
        <begin position="209"/>
        <end position="232"/>
    </location>
</feature>
<dbReference type="InterPro" id="IPR007395">
    <property type="entry name" value="Zn_peptidase_2"/>
</dbReference>
<reference evidence="2 3" key="1">
    <citation type="submission" date="2021-01" db="EMBL/GenBank/DDBJ databases">
        <title>Genome Sequencing of Type Strains.</title>
        <authorList>
            <person name="Lemaire J.F."/>
            <person name="Inderbitzin P."/>
            <person name="Collins S.B."/>
            <person name="Wespe N."/>
            <person name="Knight-Connoni V."/>
        </authorList>
    </citation>
    <scope>NUCLEOTIDE SEQUENCE [LARGE SCALE GENOMIC DNA]</scope>
    <source>
        <strain evidence="2 3">DSM 14730</strain>
    </source>
</reference>
<feature type="transmembrane region" description="Helical" evidence="1">
    <location>
        <begin position="89"/>
        <end position="111"/>
    </location>
</feature>
<comment type="caution">
    <text evidence="2">The sequence shown here is derived from an EMBL/GenBank/DDBJ whole genome shotgun (WGS) entry which is preliminary data.</text>
</comment>
<organism evidence="2 3">
    <name type="scientific">Fictibacillus barbaricus</name>
    <dbReference type="NCBI Taxonomy" id="182136"/>
    <lineage>
        <taxon>Bacteria</taxon>
        <taxon>Bacillati</taxon>
        <taxon>Bacillota</taxon>
        <taxon>Bacilli</taxon>
        <taxon>Bacillales</taxon>
        <taxon>Fictibacillaceae</taxon>
        <taxon>Fictibacillus</taxon>
    </lineage>
</organism>
<keyword evidence="3" id="KW-1185">Reference proteome</keyword>
<evidence type="ECO:0000313" key="3">
    <source>
        <dbReference type="Proteomes" id="UP001319060"/>
    </source>
</evidence>
<gene>
    <name evidence="2" type="ORF">JYA64_01230</name>
</gene>
<dbReference type="EMBL" id="JAFHKS010000037">
    <property type="protein sequence ID" value="MBN3543921.1"/>
    <property type="molecule type" value="Genomic_DNA"/>
</dbReference>
<protein>
    <submittedName>
        <fullName evidence="2">Zinc metallopeptidase</fullName>
    </submittedName>
</protein>
<name>A0ABS2Z937_9BACL</name>
<dbReference type="RefSeq" id="WP_188404582.1">
    <property type="nucleotide sequence ID" value="NZ_BMCE01000008.1"/>
</dbReference>
<keyword evidence="1" id="KW-0472">Membrane</keyword>
<dbReference type="Pfam" id="PF04298">
    <property type="entry name" value="Zn_peptidase_2"/>
    <property type="match status" value="1"/>
</dbReference>
<keyword evidence="1" id="KW-1133">Transmembrane helix</keyword>
<evidence type="ECO:0000313" key="2">
    <source>
        <dbReference type="EMBL" id="MBN3543921.1"/>
    </source>
</evidence>
<evidence type="ECO:0000256" key="1">
    <source>
        <dbReference type="SAM" id="Phobius"/>
    </source>
</evidence>
<feature type="transmembrane region" description="Helical" evidence="1">
    <location>
        <begin position="117"/>
        <end position="137"/>
    </location>
</feature>
<accession>A0ABS2Z937</accession>
<sequence length="233" mass="27013">MVIKSKDIATAILDGNNFSYKEIKYIDLGVSRCSYDPDNPHDTVIYLNNNHYKDDDYEAAVVGAHEAAHALNNFFNNSHVKELKKIYRAYIKATIISVVLAAIYFLALFLMSTKLNGTWIAVIFIPFFLLKMLWYIYATKKYNKPYEDIYNKDEQNAEKTAERELKKHVINNSIDFPLLTKEEKDKLIEAMENRITYSYKNKIKTRDHIGIAVFEFLALIVILGAKFVISLYV</sequence>
<dbReference type="Proteomes" id="UP001319060">
    <property type="component" value="Unassembled WGS sequence"/>
</dbReference>
<keyword evidence="1" id="KW-0812">Transmembrane</keyword>